<keyword evidence="1" id="KW-0812">Transmembrane</keyword>
<proteinExistence type="predicted"/>
<feature type="transmembrane region" description="Helical" evidence="1">
    <location>
        <begin position="89"/>
        <end position="110"/>
    </location>
</feature>
<keyword evidence="1" id="KW-0472">Membrane</keyword>
<feature type="domain" description="Tip attachment protein J" evidence="2">
    <location>
        <begin position="584"/>
        <end position="731"/>
    </location>
</feature>
<evidence type="ECO:0000259" key="2">
    <source>
        <dbReference type="Pfam" id="PF13550"/>
    </source>
</evidence>
<dbReference type="NCBIfam" id="NF040662">
    <property type="entry name" value="attach_TipJ_rel"/>
    <property type="match status" value="1"/>
</dbReference>
<feature type="transmembrane region" description="Helical" evidence="1">
    <location>
        <begin position="122"/>
        <end position="142"/>
    </location>
</feature>
<dbReference type="Pfam" id="PF13550">
    <property type="entry name" value="Phage-tail_3"/>
    <property type="match status" value="1"/>
</dbReference>
<protein>
    <recommendedName>
        <fullName evidence="2">Tip attachment protein J domain-containing protein</fullName>
    </recommendedName>
</protein>
<reference evidence="3 4" key="1">
    <citation type="submission" date="2017-05" db="EMBL/GenBank/DDBJ databases">
        <title>Complete and WGS of Bordetella genogroups.</title>
        <authorList>
            <person name="Spilker T."/>
            <person name="LiPuma J."/>
        </authorList>
    </citation>
    <scope>NUCLEOTIDE SEQUENCE [LARGE SCALE GENOMIC DNA]</scope>
    <source>
        <strain evidence="3 4">AU17164</strain>
    </source>
</reference>
<sequence length="1300" mass="142111">MPSLVSIPHPLVADERALCFAEFLPRETLRAYIERTGVVVAKGPVAVWHNGYRVPDDLWDRLIPRRGDQIIIRARAQGGGGGNKVLRTVALVVVAIASAGAASAASTAALSAGASTAGATAVGAAVSAAVMIGGSILVNALIPLPKPNLATTADGSVDNSPSYQIQASRNTARQWEPMMLVMGGPIKVVPDLGSNPSTSYVGDDQYLSQIFHFGLQTDLVIDDVRIGDTPIFDFQGVQMERSGPDGVITLAPDNVDTIQGFDLNQPDGWNSRTTPVDTNYFEIEVATVCYSLDTMTGKFLPRTVEFQIEYRNVNSETWTPLGSYTDPVYATHYWALGVYEVPNYDSSTIADATWHQVAYGSLNPNDHVNGERYQVCESWGGGDYGTVISCKTYEWRWLPHPFQLGRPWQGIAPDPLIQYVTTEGNRLTGDSNKPVRQTYSASVPLGQYEIRVRKISEDLNTNTDSNVTSVTQIRAYQYTPTDYSDQVRLAVRIRATSQLNGPIDELSATCWAMCNQWDGTKWVYGPTRNPAWWFLWFALGKRNSAGEKVYGACIPESQIDIESIKAWAAYCDLMGWKFDYILAQKMSAHDVLTLIARAGQASYTWQSGKLGVIWDAANQPVVAMIGPYNIKAGTFEVSYVDGTVDEIIGNFINKDRNWQADQVRVRVPGAPILNNPQTFDLEGIVDAGVAGRVVNLLAASQNFHRRRVTWEMDIEGYIATRGDVVQLSHDLTVWGYAGRLVGGNRSVLVLDRTVPINGTGFFQLRGPGNQMVMLSVSGIGDTDTLTILNPAALTSFPMPGDQGYEDVPALDWAWQFDLLQTPGRRLKIVSVQPTNDDGVRFEAVDDSIDYYNSINNPFIYAPPRDGALLRGVVLALAFEETILNVKSDVIELRLDWVVSATSKVRIDYQVNGVAFPSVSTSDRYFTLQAHTGDSVSVTVTPVGVTGLGIAKSGTWTIVGLAAPLPPVTGLTNVFRDGLTWLSWMRVDDIREPSYEIRLGPTQTNARVIGVTESLESLAVGNGLYWVFARFTLSNGAVIYGPPDSILIAGATLVRNVLVAQDEAPKWDGTLSDGAYVYDGKLTLAPQGDILGLADVLAEQDILWYGGPASSGIYTNAEAEQVDIGYVTPVRVDFDIEVEARNITADIMIVPDIFAVADVLNGSDLLKITVTPQIRTAVVEGDWTEWRNYVPGLVNARYFDARVLIATSDPLIIPFVSKFEWTIDVPDLLQRAEGVAIPVGGMRITYAKRFHAVPNVQVTILDALNGDRAVLIDSDDEGFDIEVINGSTSVERKINWISQGF</sequence>
<keyword evidence="1" id="KW-1133">Transmembrane helix</keyword>
<gene>
    <name evidence="3" type="ORF">CAL13_08910</name>
</gene>
<accession>A0A1W6Z5I3</accession>
<dbReference type="InterPro" id="IPR032876">
    <property type="entry name" value="J_dom"/>
</dbReference>
<name>A0A1W6Z5I3_9BORD</name>
<keyword evidence="4" id="KW-1185">Reference proteome</keyword>
<evidence type="ECO:0000256" key="1">
    <source>
        <dbReference type="SAM" id="Phobius"/>
    </source>
</evidence>
<dbReference type="Proteomes" id="UP000194139">
    <property type="component" value="Chromosome"/>
</dbReference>
<evidence type="ECO:0000313" key="3">
    <source>
        <dbReference type="EMBL" id="ARP88622.1"/>
    </source>
</evidence>
<evidence type="ECO:0000313" key="4">
    <source>
        <dbReference type="Proteomes" id="UP000194139"/>
    </source>
</evidence>
<dbReference type="EMBL" id="CP021109">
    <property type="protein sequence ID" value="ARP88622.1"/>
    <property type="molecule type" value="Genomic_DNA"/>
</dbReference>
<organism evidence="3 4">
    <name type="scientific">Bordetella genomosp. 9</name>
    <dbReference type="NCBI Taxonomy" id="1416803"/>
    <lineage>
        <taxon>Bacteria</taxon>
        <taxon>Pseudomonadati</taxon>
        <taxon>Pseudomonadota</taxon>
        <taxon>Betaproteobacteria</taxon>
        <taxon>Burkholderiales</taxon>
        <taxon>Alcaligenaceae</taxon>
        <taxon>Bordetella</taxon>
    </lineage>
</organism>